<comment type="caution">
    <text evidence="1">The sequence shown here is derived from an EMBL/GenBank/DDBJ whole genome shotgun (WGS) entry which is preliminary data.</text>
</comment>
<evidence type="ECO:0000313" key="2">
    <source>
        <dbReference type="Proteomes" id="UP000805193"/>
    </source>
</evidence>
<keyword evidence="2" id="KW-1185">Reference proteome</keyword>
<name>A0AC60QUM2_IXOPE</name>
<sequence length="424" mass="46664">MVKIHVPKGPVEAAYESPDAKSSQCPENHPDFATIRVVSRVVLFVLHKCWMTCGVSFVTVFVVYWYCSSMLALLLLFFSLSGERGTGLEKKSGKASTHRGGPGNAPFLDAAAAVSRGRGVSGDFPSAGESGLVYQLGDWLLYHPEQPPHSRLYVPSPSLVGLPCWEAPPVHTRDGLRLHALFVRQPPDRFGQAPTLLYLHGNAGNIGHRLHNVAGLFHQCGCNVLLVEYRGYGRSEGTPSEEGLYRDAQAGLDFLAQHPGLDATKLLVFGRSLGGAVALDLASRPEHACRLLGIVVENTFCSVPEVGRLLFGWLRWLPDFCFKSQFRSIDKVPRVRVPVLFLSGLSDALVPPSMTQRLYQNCGSPMKRLATFESGTHNETWLCKGYYPTLSLFINDLVARQKEQKDAPEWPSDQTCIHIPADVI</sequence>
<gene>
    <name evidence="1" type="ORF">HPB47_016420</name>
</gene>
<accession>A0AC60QUM2</accession>
<evidence type="ECO:0000313" key="1">
    <source>
        <dbReference type="EMBL" id="KAG0440069.1"/>
    </source>
</evidence>
<protein>
    <submittedName>
        <fullName evidence="1">Uncharacterized protein</fullName>
    </submittedName>
</protein>
<dbReference type="Proteomes" id="UP000805193">
    <property type="component" value="Unassembled WGS sequence"/>
</dbReference>
<dbReference type="EMBL" id="JABSTQ010005129">
    <property type="protein sequence ID" value="KAG0440069.1"/>
    <property type="molecule type" value="Genomic_DNA"/>
</dbReference>
<organism evidence="1 2">
    <name type="scientific">Ixodes persulcatus</name>
    <name type="common">Taiga tick</name>
    <dbReference type="NCBI Taxonomy" id="34615"/>
    <lineage>
        <taxon>Eukaryota</taxon>
        <taxon>Metazoa</taxon>
        <taxon>Ecdysozoa</taxon>
        <taxon>Arthropoda</taxon>
        <taxon>Chelicerata</taxon>
        <taxon>Arachnida</taxon>
        <taxon>Acari</taxon>
        <taxon>Parasitiformes</taxon>
        <taxon>Ixodida</taxon>
        <taxon>Ixodoidea</taxon>
        <taxon>Ixodidae</taxon>
        <taxon>Ixodinae</taxon>
        <taxon>Ixodes</taxon>
    </lineage>
</organism>
<proteinExistence type="predicted"/>
<reference evidence="1 2" key="1">
    <citation type="journal article" date="2020" name="Cell">
        <title>Large-Scale Comparative Analyses of Tick Genomes Elucidate Their Genetic Diversity and Vector Capacities.</title>
        <authorList>
            <consortium name="Tick Genome and Microbiome Consortium (TIGMIC)"/>
            <person name="Jia N."/>
            <person name="Wang J."/>
            <person name="Shi W."/>
            <person name="Du L."/>
            <person name="Sun Y."/>
            <person name="Zhan W."/>
            <person name="Jiang J.F."/>
            <person name="Wang Q."/>
            <person name="Zhang B."/>
            <person name="Ji P."/>
            <person name="Bell-Sakyi L."/>
            <person name="Cui X.M."/>
            <person name="Yuan T.T."/>
            <person name="Jiang B.G."/>
            <person name="Yang W.F."/>
            <person name="Lam T.T."/>
            <person name="Chang Q.C."/>
            <person name="Ding S.J."/>
            <person name="Wang X.J."/>
            <person name="Zhu J.G."/>
            <person name="Ruan X.D."/>
            <person name="Zhao L."/>
            <person name="Wei J.T."/>
            <person name="Ye R.Z."/>
            <person name="Que T.C."/>
            <person name="Du C.H."/>
            <person name="Zhou Y.H."/>
            <person name="Cheng J.X."/>
            <person name="Dai P.F."/>
            <person name="Guo W.B."/>
            <person name="Han X.H."/>
            <person name="Huang E.J."/>
            <person name="Li L.F."/>
            <person name="Wei W."/>
            <person name="Gao Y.C."/>
            <person name="Liu J.Z."/>
            <person name="Shao H.Z."/>
            <person name="Wang X."/>
            <person name="Wang C.C."/>
            <person name="Yang T.C."/>
            <person name="Huo Q.B."/>
            <person name="Li W."/>
            <person name="Chen H.Y."/>
            <person name="Chen S.E."/>
            <person name="Zhou L.G."/>
            <person name="Ni X.B."/>
            <person name="Tian J.H."/>
            <person name="Sheng Y."/>
            <person name="Liu T."/>
            <person name="Pan Y.S."/>
            <person name="Xia L.Y."/>
            <person name="Li J."/>
            <person name="Zhao F."/>
            <person name="Cao W.C."/>
        </authorList>
    </citation>
    <scope>NUCLEOTIDE SEQUENCE [LARGE SCALE GENOMIC DNA]</scope>
    <source>
        <strain evidence="1">Iper-2018</strain>
    </source>
</reference>